<evidence type="ECO:0000256" key="2">
    <source>
        <dbReference type="ARBA" id="ARBA00023242"/>
    </source>
</evidence>
<dbReference type="AlphaFoldDB" id="A0A2A2JIE9"/>
<dbReference type="SUPFAM" id="SSF47095">
    <property type="entry name" value="HMG-box"/>
    <property type="match status" value="1"/>
</dbReference>
<evidence type="ECO:0000259" key="5">
    <source>
        <dbReference type="PROSITE" id="PS50118"/>
    </source>
</evidence>
<evidence type="ECO:0000256" key="3">
    <source>
        <dbReference type="PROSITE-ProRule" id="PRU00267"/>
    </source>
</evidence>
<dbReference type="SMART" id="SM00398">
    <property type="entry name" value="HMG"/>
    <property type="match status" value="1"/>
</dbReference>
<feature type="DNA-binding region" description="HMG box" evidence="3">
    <location>
        <begin position="79"/>
        <end position="149"/>
    </location>
</feature>
<evidence type="ECO:0000256" key="4">
    <source>
        <dbReference type="SAM" id="MobiDB-lite"/>
    </source>
</evidence>
<feature type="region of interest" description="Disordered" evidence="4">
    <location>
        <begin position="168"/>
        <end position="194"/>
    </location>
</feature>
<keyword evidence="2 3" id="KW-0539">Nucleus</keyword>
<accession>A0A2A2JIE9</accession>
<dbReference type="InterPro" id="IPR036910">
    <property type="entry name" value="HMG_box_dom_sf"/>
</dbReference>
<comment type="caution">
    <text evidence="6">The sequence shown here is derived from an EMBL/GenBank/DDBJ whole genome shotgun (WGS) entry which is preliminary data.</text>
</comment>
<dbReference type="Gene3D" id="1.10.30.10">
    <property type="entry name" value="High mobility group box domain"/>
    <property type="match status" value="1"/>
</dbReference>
<dbReference type="GO" id="GO:0005634">
    <property type="term" value="C:nucleus"/>
    <property type="evidence" value="ECO:0007669"/>
    <property type="project" value="UniProtKB-UniRule"/>
</dbReference>
<dbReference type="InterPro" id="IPR051965">
    <property type="entry name" value="ChromReg_NeuronalGeneExpr"/>
</dbReference>
<feature type="compositionally biased region" description="Low complexity" evidence="4">
    <location>
        <begin position="32"/>
        <end position="54"/>
    </location>
</feature>
<evidence type="ECO:0000313" key="6">
    <source>
        <dbReference type="EMBL" id="PAV61349.1"/>
    </source>
</evidence>
<gene>
    <name evidence="6" type="ORF">WR25_18200</name>
</gene>
<dbReference type="PROSITE" id="PS50118">
    <property type="entry name" value="HMG_BOX_2"/>
    <property type="match status" value="1"/>
</dbReference>
<dbReference type="OrthoDB" id="3213154at2759"/>
<feature type="domain" description="HMG box" evidence="5">
    <location>
        <begin position="79"/>
        <end position="149"/>
    </location>
</feature>
<sequence>MLDESYIESEGDSHQVNGQPEGRAGSRNDAVPSPSTFSTPTKSAHSSQSSSPQKYKGIVAKEISKNGKTWTRLEDPNAPKKPRSAYVHFLSSARAKYGKARIGSANDQQTINRALAGEWQQLSEADKQKYQSIAQKEKGEYKKAMDVYMKTPEYKMFVAQRDKILKQEGRKPKRSGKGAAAAAVPSGGSQTNKWKRKTHVIAPDELCYSAPVMAQGNVPIFSQEFLDFNREREAILRNVRKSIGDVENEQQAAKRTIAKIHSNIDSINARIQQDSKTIEDCETHLTQWMTTVLKSFEKCNASALSSLPSDMSPESIAAFLIALSSGRPSPLLEAAKQAASSLK</sequence>
<dbReference type="PANTHER" id="PTHR46040">
    <property type="entry name" value="HIGH MOBILITY GROUP PROTEIN 2"/>
    <property type="match status" value="1"/>
</dbReference>
<dbReference type="Pfam" id="PF00505">
    <property type="entry name" value="HMG_box"/>
    <property type="match status" value="1"/>
</dbReference>
<evidence type="ECO:0000313" key="7">
    <source>
        <dbReference type="Proteomes" id="UP000218231"/>
    </source>
</evidence>
<dbReference type="STRING" id="2018661.A0A2A2JIE9"/>
<dbReference type="Proteomes" id="UP000218231">
    <property type="component" value="Unassembled WGS sequence"/>
</dbReference>
<organism evidence="6 7">
    <name type="scientific">Diploscapter pachys</name>
    <dbReference type="NCBI Taxonomy" id="2018661"/>
    <lineage>
        <taxon>Eukaryota</taxon>
        <taxon>Metazoa</taxon>
        <taxon>Ecdysozoa</taxon>
        <taxon>Nematoda</taxon>
        <taxon>Chromadorea</taxon>
        <taxon>Rhabditida</taxon>
        <taxon>Rhabditina</taxon>
        <taxon>Rhabditomorpha</taxon>
        <taxon>Rhabditoidea</taxon>
        <taxon>Rhabditidae</taxon>
        <taxon>Diploscapter</taxon>
    </lineage>
</organism>
<keyword evidence="7" id="KW-1185">Reference proteome</keyword>
<dbReference type="GO" id="GO:0003677">
    <property type="term" value="F:DNA binding"/>
    <property type="evidence" value="ECO:0007669"/>
    <property type="project" value="UniProtKB-UniRule"/>
</dbReference>
<feature type="compositionally biased region" description="Acidic residues" evidence="4">
    <location>
        <begin position="1"/>
        <end position="10"/>
    </location>
</feature>
<dbReference type="PANTHER" id="PTHR46040:SF3">
    <property type="entry name" value="HIGH MOBILITY GROUP PROTEIN 2"/>
    <property type="match status" value="1"/>
</dbReference>
<dbReference type="GO" id="GO:0010468">
    <property type="term" value="P:regulation of gene expression"/>
    <property type="evidence" value="ECO:0007669"/>
    <property type="project" value="TreeGrafter"/>
</dbReference>
<feature type="compositionally biased region" description="Low complexity" evidence="4">
    <location>
        <begin position="177"/>
        <end position="189"/>
    </location>
</feature>
<name>A0A2A2JIE9_9BILA</name>
<reference evidence="6 7" key="1">
    <citation type="journal article" date="2017" name="Curr. Biol.">
        <title>Genome architecture and evolution of a unichromosomal asexual nematode.</title>
        <authorList>
            <person name="Fradin H."/>
            <person name="Zegar C."/>
            <person name="Gutwein M."/>
            <person name="Lucas J."/>
            <person name="Kovtun M."/>
            <person name="Corcoran D."/>
            <person name="Baugh L.R."/>
            <person name="Kiontke K."/>
            <person name="Gunsalus K."/>
            <person name="Fitch D.H."/>
            <person name="Piano F."/>
        </authorList>
    </citation>
    <scope>NUCLEOTIDE SEQUENCE [LARGE SCALE GENOMIC DNA]</scope>
    <source>
        <strain evidence="6">PF1309</strain>
    </source>
</reference>
<dbReference type="EMBL" id="LIAE01010418">
    <property type="protein sequence ID" value="PAV61349.1"/>
    <property type="molecule type" value="Genomic_DNA"/>
</dbReference>
<evidence type="ECO:0000256" key="1">
    <source>
        <dbReference type="ARBA" id="ARBA00023125"/>
    </source>
</evidence>
<dbReference type="InterPro" id="IPR009071">
    <property type="entry name" value="HMG_box_dom"/>
</dbReference>
<protein>
    <recommendedName>
        <fullName evidence="5">HMG box domain-containing protein</fullName>
    </recommendedName>
</protein>
<keyword evidence="1 3" id="KW-0238">DNA-binding</keyword>
<proteinExistence type="predicted"/>
<feature type="region of interest" description="Disordered" evidence="4">
    <location>
        <begin position="1"/>
        <end position="57"/>
    </location>
</feature>